<sequence length="57" mass="6416">MALAGSNKRLAMPGTEFWLGADKYPMLALLTQKMQEQCLRVQTTPRALPLSHNTRQT</sequence>
<gene>
    <name evidence="1" type="ORF">AVDCRST_MAG93-6752</name>
</gene>
<dbReference type="EMBL" id="CADCTR010002277">
    <property type="protein sequence ID" value="CAA9343174.1"/>
    <property type="molecule type" value="Genomic_DNA"/>
</dbReference>
<name>A0A6J4M0S8_9CHLR</name>
<proteinExistence type="predicted"/>
<dbReference type="AlphaFoldDB" id="A0A6J4M0S8"/>
<organism evidence="1">
    <name type="scientific">uncultured Chloroflexia bacterium</name>
    <dbReference type="NCBI Taxonomy" id="1672391"/>
    <lineage>
        <taxon>Bacteria</taxon>
        <taxon>Bacillati</taxon>
        <taxon>Chloroflexota</taxon>
        <taxon>Chloroflexia</taxon>
        <taxon>environmental samples</taxon>
    </lineage>
</organism>
<evidence type="ECO:0000313" key="1">
    <source>
        <dbReference type="EMBL" id="CAA9343174.1"/>
    </source>
</evidence>
<reference evidence="1" key="1">
    <citation type="submission" date="2020-02" db="EMBL/GenBank/DDBJ databases">
        <authorList>
            <person name="Meier V. D."/>
        </authorList>
    </citation>
    <scope>NUCLEOTIDE SEQUENCE</scope>
    <source>
        <strain evidence="1">AVDCRST_MAG93</strain>
    </source>
</reference>
<accession>A0A6J4M0S8</accession>
<protein>
    <submittedName>
        <fullName evidence="1">Uncharacterized protein</fullName>
    </submittedName>
</protein>